<protein>
    <submittedName>
        <fullName evidence="1">Uncharacterized protein</fullName>
    </submittedName>
</protein>
<gene>
    <name evidence="1" type="ORF">LCGC14_1973650</name>
</gene>
<dbReference type="EMBL" id="LAZR01021954">
    <property type="protein sequence ID" value="KKL83544.1"/>
    <property type="molecule type" value="Genomic_DNA"/>
</dbReference>
<accession>A0A0F9FAY4</accession>
<feature type="non-terminal residue" evidence="1">
    <location>
        <position position="1"/>
    </location>
</feature>
<dbReference type="AlphaFoldDB" id="A0A0F9FAY4"/>
<organism evidence="1">
    <name type="scientific">marine sediment metagenome</name>
    <dbReference type="NCBI Taxonomy" id="412755"/>
    <lineage>
        <taxon>unclassified sequences</taxon>
        <taxon>metagenomes</taxon>
        <taxon>ecological metagenomes</taxon>
    </lineage>
</organism>
<sequence>QKDAIAMYIDSDAATESAIQITGNGVVADNKAMLDVTNTAAIAAGSSLVRIHSTAASAGATAYGLEIACNASNLEALYVSLGTSRFDELIRMNGTTKIEFLDTGLYIYSSTNGQLDIVADTTVAISGAVTASSTLVVTGAVTTNATTQSTSVTTGALIDKGGLGVAKDFFLGGDLSIATGKVITTTAELTLNSVNPLTIQFGGVDWMQWDEAAISSFAGAADTAGHAVYMETEDGGADGGSATGKAGGLYSLKTGDGSAAATADQVGGAGGALTVATGDGKAANGTGTSGAGGAMTITAGVGGAESGATGTSGAGGAVVITSGAGGTQSSGTGADGGDLTLTAGVKSGSATDGVLTFVVSGVTYTWPLSVGTNGYQLTTDGTSPSNMTWAAAGSGRELKNIVGEKGNANEMLTTITNTSVYDFHYKKGRGTGDTETLYTGVMADDAPWAMHHEGGVINPINTLGYMVMGFKALVERLDKLEGK</sequence>
<proteinExistence type="predicted"/>
<comment type="caution">
    <text evidence="1">The sequence shown here is derived from an EMBL/GenBank/DDBJ whole genome shotgun (WGS) entry which is preliminary data.</text>
</comment>
<name>A0A0F9FAY4_9ZZZZ</name>
<evidence type="ECO:0000313" key="1">
    <source>
        <dbReference type="EMBL" id="KKL83544.1"/>
    </source>
</evidence>
<reference evidence="1" key="1">
    <citation type="journal article" date="2015" name="Nature">
        <title>Complex archaea that bridge the gap between prokaryotes and eukaryotes.</title>
        <authorList>
            <person name="Spang A."/>
            <person name="Saw J.H."/>
            <person name="Jorgensen S.L."/>
            <person name="Zaremba-Niedzwiedzka K."/>
            <person name="Martijn J."/>
            <person name="Lind A.E."/>
            <person name="van Eijk R."/>
            <person name="Schleper C."/>
            <person name="Guy L."/>
            <person name="Ettema T.J."/>
        </authorList>
    </citation>
    <scope>NUCLEOTIDE SEQUENCE</scope>
</reference>